<proteinExistence type="predicted"/>
<evidence type="ECO:0000313" key="3">
    <source>
        <dbReference type="Proteomes" id="UP000646745"/>
    </source>
</evidence>
<comment type="caution">
    <text evidence="2">The sequence shown here is derived from an EMBL/GenBank/DDBJ whole genome shotgun (WGS) entry which is preliminary data.</text>
</comment>
<keyword evidence="3" id="KW-1185">Reference proteome</keyword>
<evidence type="ECO:0000313" key="2">
    <source>
        <dbReference type="EMBL" id="GHB19826.1"/>
    </source>
</evidence>
<dbReference type="Proteomes" id="UP000646745">
    <property type="component" value="Unassembled WGS sequence"/>
</dbReference>
<feature type="domain" description="DUF2007" evidence="1">
    <location>
        <begin position="7"/>
        <end position="71"/>
    </location>
</feature>
<accession>A0ABQ3DXQ2</accession>
<evidence type="ECO:0000259" key="1">
    <source>
        <dbReference type="Pfam" id="PF09413"/>
    </source>
</evidence>
<name>A0ABQ3DXQ2_9GAMM</name>
<organism evidence="2 3">
    <name type="scientific">Salinicola rhizosphaerae</name>
    <dbReference type="NCBI Taxonomy" id="1443141"/>
    <lineage>
        <taxon>Bacteria</taxon>
        <taxon>Pseudomonadati</taxon>
        <taxon>Pseudomonadota</taxon>
        <taxon>Gammaproteobacteria</taxon>
        <taxon>Oceanospirillales</taxon>
        <taxon>Halomonadaceae</taxon>
        <taxon>Salinicola</taxon>
    </lineage>
</organism>
<reference evidence="3" key="1">
    <citation type="journal article" date="2019" name="Int. J. Syst. Evol. Microbiol.">
        <title>The Global Catalogue of Microorganisms (GCM) 10K type strain sequencing project: providing services to taxonomists for standard genome sequencing and annotation.</title>
        <authorList>
            <consortium name="The Broad Institute Genomics Platform"/>
            <consortium name="The Broad Institute Genome Sequencing Center for Infectious Disease"/>
            <person name="Wu L."/>
            <person name="Ma J."/>
        </authorList>
    </citation>
    <scope>NUCLEOTIDE SEQUENCE [LARGE SCALE GENOMIC DNA]</scope>
    <source>
        <strain evidence="3">KCTC 32998</strain>
    </source>
</reference>
<dbReference type="InterPro" id="IPR018551">
    <property type="entry name" value="DUF2007"/>
</dbReference>
<dbReference type="RefSeq" id="WP_189444373.1">
    <property type="nucleotide sequence ID" value="NZ_BMZI01000004.1"/>
</dbReference>
<sequence length="112" mass="12339">MSSEEQCVFRHPNVLLVSHVHNVLASAGIAADLRNMTLAGGAGELPLDQCEAEVWVESRHREWAAALVREALDGPTITPPAWVCPQCGERLDGVFDTCWQCGFVRQDDPARR</sequence>
<protein>
    <recommendedName>
        <fullName evidence="1">DUF2007 domain-containing protein</fullName>
    </recommendedName>
</protein>
<gene>
    <name evidence="2" type="ORF">GCM10009038_18170</name>
</gene>
<dbReference type="Pfam" id="PF09413">
    <property type="entry name" value="DUF2007"/>
    <property type="match status" value="1"/>
</dbReference>
<dbReference type="EMBL" id="BMZI01000004">
    <property type="protein sequence ID" value="GHB19826.1"/>
    <property type="molecule type" value="Genomic_DNA"/>
</dbReference>